<keyword evidence="3" id="KW-1185">Reference proteome</keyword>
<dbReference type="RefSeq" id="WP_382410654.1">
    <property type="nucleotide sequence ID" value="NZ_JBHSGU010000029.1"/>
</dbReference>
<name>A0ABV9M115_9ALTE</name>
<keyword evidence="2" id="KW-0489">Methyltransferase</keyword>
<evidence type="ECO:0000313" key="3">
    <source>
        <dbReference type="Proteomes" id="UP001595897"/>
    </source>
</evidence>
<accession>A0ABV9M115</accession>
<dbReference type="GO" id="GO:0008168">
    <property type="term" value="F:methyltransferase activity"/>
    <property type="evidence" value="ECO:0007669"/>
    <property type="project" value="UniProtKB-KW"/>
</dbReference>
<sequence>MNNVKTLSLLTLAISATLLTGCGDAETTIIEREPIVETPPNGGGGSNPPSNDFLIESMGRLAVTSGESSSVSIIDLDDGDMLDSFNLSNDGSRVYPSASYRYAVVTARNADMVEFIDGGLWREDHVDHLHDYEQAPQMTDYMLSGSRPTHFVNHDGQSAIFYDGDAAAGIPASVHVISDMDITNENDSPATLMYTVNMHGVAEPRGDFLLASVRRDDAQSTSGNTILPDQVGVFHLHDGEYELEQTFELACPDLHGAAQNHDFVLFGCGDGVLVAHEHDGEFEATKIDNIDAIDGLRIGSLYGHHDADAFIGVASNRATGEVFVLSIDPEANEMEVIDWQAQEGARPISYAFSYDGEHALILDSLGNLNILSAHIHGGVNEFEFEGAVTLSTQDLSAMPEGLSFTMTVAQNANYVYVADPIAQHILMVHIEDREVEGDFELDFAPANVTWLGIAEEAHNHP</sequence>
<evidence type="ECO:0000256" key="1">
    <source>
        <dbReference type="SAM" id="SignalP"/>
    </source>
</evidence>
<comment type="caution">
    <text evidence="2">The sequence shown here is derived from an EMBL/GenBank/DDBJ whole genome shotgun (WGS) entry which is preliminary data.</text>
</comment>
<reference evidence="3" key="1">
    <citation type="journal article" date="2019" name="Int. J. Syst. Evol. Microbiol.">
        <title>The Global Catalogue of Microorganisms (GCM) 10K type strain sequencing project: providing services to taxonomists for standard genome sequencing and annotation.</title>
        <authorList>
            <consortium name="The Broad Institute Genomics Platform"/>
            <consortium name="The Broad Institute Genome Sequencing Center for Infectious Disease"/>
            <person name="Wu L."/>
            <person name="Ma J."/>
        </authorList>
    </citation>
    <scope>NUCLEOTIDE SEQUENCE [LARGE SCALE GENOMIC DNA]</scope>
    <source>
        <strain evidence="3">KACC 12507</strain>
    </source>
</reference>
<keyword evidence="1" id="KW-0732">Signal</keyword>
<organism evidence="2 3">
    <name type="scientific">Glaciecola siphonariae</name>
    <dbReference type="NCBI Taxonomy" id="521012"/>
    <lineage>
        <taxon>Bacteria</taxon>
        <taxon>Pseudomonadati</taxon>
        <taxon>Pseudomonadota</taxon>
        <taxon>Gammaproteobacteria</taxon>
        <taxon>Alteromonadales</taxon>
        <taxon>Alteromonadaceae</taxon>
        <taxon>Glaciecola</taxon>
    </lineage>
</organism>
<dbReference type="PROSITE" id="PS51257">
    <property type="entry name" value="PROKAR_LIPOPROTEIN"/>
    <property type="match status" value="1"/>
</dbReference>
<dbReference type="Proteomes" id="UP001595897">
    <property type="component" value="Unassembled WGS sequence"/>
</dbReference>
<evidence type="ECO:0000313" key="2">
    <source>
        <dbReference type="EMBL" id="MFC4701821.1"/>
    </source>
</evidence>
<gene>
    <name evidence="2" type="ORF">ACFO4O_16855</name>
</gene>
<dbReference type="GO" id="GO:0032259">
    <property type="term" value="P:methylation"/>
    <property type="evidence" value="ECO:0007669"/>
    <property type="project" value="UniProtKB-KW"/>
</dbReference>
<feature type="chain" id="PRO_5046045710" evidence="1">
    <location>
        <begin position="26"/>
        <end position="461"/>
    </location>
</feature>
<proteinExistence type="predicted"/>
<dbReference type="SUPFAM" id="SSF51004">
    <property type="entry name" value="C-terminal (heme d1) domain of cytochrome cd1-nitrite reductase"/>
    <property type="match status" value="1"/>
</dbReference>
<protein>
    <submittedName>
        <fullName evidence="2">5-methyltetrahydrofolate--homocysteine methyltransferase</fullName>
    </submittedName>
</protein>
<keyword evidence="2" id="KW-0808">Transferase</keyword>
<dbReference type="EMBL" id="JBHSGU010000029">
    <property type="protein sequence ID" value="MFC4701821.1"/>
    <property type="molecule type" value="Genomic_DNA"/>
</dbReference>
<feature type="signal peptide" evidence="1">
    <location>
        <begin position="1"/>
        <end position="25"/>
    </location>
</feature>
<dbReference type="InterPro" id="IPR011048">
    <property type="entry name" value="Haem_d1_sf"/>
</dbReference>